<evidence type="ECO:0000313" key="1">
    <source>
        <dbReference type="EMBL" id="RAK62928.1"/>
    </source>
</evidence>
<protein>
    <submittedName>
        <fullName evidence="1">Uncharacterized protein</fullName>
    </submittedName>
</protein>
<accession>A0A328BCY1</accession>
<organism evidence="1 2">
    <name type="scientific">Hymenobacter edaphi</name>
    <dbReference type="NCBI Taxonomy" id="2211146"/>
    <lineage>
        <taxon>Bacteria</taxon>
        <taxon>Pseudomonadati</taxon>
        <taxon>Bacteroidota</taxon>
        <taxon>Cytophagia</taxon>
        <taxon>Cytophagales</taxon>
        <taxon>Hymenobacteraceae</taxon>
        <taxon>Hymenobacter</taxon>
    </lineage>
</organism>
<dbReference type="OrthoDB" id="2622646at2"/>
<name>A0A328BCY1_9BACT</name>
<evidence type="ECO:0000313" key="2">
    <source>
        <dbReference type="Proteomes" id="UP000248553"/>
    </source>
</evidence>
<dbReference type="Proteomes" id="UP000248553">
    <property type="component" value="Unassembled WGS sequence"/>
</dbReference>
<keyword evidence="2" id="KW-1185">Reference proteome</keyword>
<dbReference type="RefSeq" id="WP_111480393.1">
    <property type="nucleotide sequence ID" value="NZ_QHKM01000011.1"/>
</dbReference>
<proteinExistence type="predicted"/>
<gene>
    <name evidence="1" type="ORF">DLM85_22270</name>
</gene>
<sequence>MNVQEYFADLEDVVTDALLLTGGPERLTEEIRHNCWHIGLPAELAAAVRVADFEHWLRRVKQNRQDQLRQQSAADALRYYLWVDYQSGYLCFNFLSNCHEQLPFSAPVEPVESEAVILADFLRFCASDDYDAPNTMEQWRVRTYSEVLRR</sequence>
<dbReference type="AlphaFoldDB" id="A0A328BCY1"/>
<dbReference type="EMBL" id="QHKM01000011">
    <property type="protein sequence ID" value="RAK62928.1"/>
    <property type="molecule type" value="Genomic_DNA"/>
</dbReference>
<reference evidence="2" key="1">
    <citation type="submission" date="2018-05" db="EMBL/GenBank/DDBJ databases">
        <authorList>
            <person name="Nie L."/>
        </authorList>
    </citation>
    <scope>NUCLEOTIDE SEQUENCE [LARGE SCALE GENOMIC DNA]</scope>
    <source>
        <strain evidence="2">NL</strain>
    </source>
</reference>
<comment type="caution">
    <text evidence="1">The sequence shown here is derived from an EMBL/GenBank/DDBJ whole genome shotgun (WGS) entry which is preliminary data.</text>
</comment>